<sequence>MKSKLLKAGLCALVACGCLTGCAEESAANTVDLNSMTFKEIAQKASEDGEVNSVGMPDTWANWGETWTEIEETYGITHTDTDMSSAEELALFANEANDATKDIGDVGQSFGPVAEEQEVTLPYKTSYWESIPDWAKDDDGDWIIGYYGTITFITNTDLVDTAPTSWQDVLDGDYTVTIGDVSVATQAQSALLSAAIAFGGSESDIQPGLDFFKTLAEEGRLDMGDTSVARLEKGEIEVAVLWDYNSLGYRSQIQANNPDANFEVSVPTDGAIQSGYCTIINAYTKRPYAAAASREYILSDEGQINLAKGFARPIRDDVVLPEEVQAQLLPDEQYTNARFIEDQEAWDAAVADLATSWQEEVVAYAQ</sequence>
<feature type="chain" id="PRO_5039463258" evidence="2">
    <location>
        <begin position="24"/>
        <end position="366"/>
    </location>
</feature>
<dbReference type="EMBL" id="NFKM01000026">
    <property type="protein sequence ID" value="OUP56443.1"/>
    <property type="molecule type" value="Genomic_DNA"/>
</dbReference>
<dbReference type="GO" id="GO:0030975">
    <property type="term" value="F:thiamine binding"/>
    <property type="evidence" value="ECO:0007669"/>
    <property type="project" value="TreeGrafter"/>
</dbReference>
<dbReference type="RefSeq" id="WP_087159164.1">
    <property type="nucleotide sequence ID" value="NZ_NFKM01000026.1"/>
</dbReference>
<dbReference type="PANTHER" id="PTHR30006:SF2">
    <property type="entry name" value="ABC TRANSPORTER SUBSTRATE-BINDING PROTEIN"/>
    <property type="match status" value="1"/>
</dbReference>
<keyword evidence="4" id="KW-1185">Reference proteome</keyword>
<evidence type="ECO:0000256" key="1">
    <source>
        <dbReference type="ARBA" id="ARBA00022729"/>
    </source>
</evidence>
<proteinExistence type="predicted"/>
<accession>A0A1Y4LIC3</accession>
<organism evidence="3 4">
    <name type="scientific">Faecalitalea cylindroides</name>
    <dbReference type="NCBI Taxonomy" id="39483"/>
    <lineage>
        <taxon>Bacteria</taxon>
        <taxon>Bacillati</taxon>
        <taxon>Bacillota</taxon>
        <taxon>Erysipelotrichia</taxon>
        <taxon>Erysipelotrichales</taxon>
        <taxon>Erysipelotrichaceae</taxon>
        <taxon>Faecalitalea</taxon>
    </lineage>
</organism>
<dbReference type="Proteomes" id="UP000195447">
    <property type="component" value="Unassembled WGS sequence"/>
</dbReference>
<feature type="signal peptide" evidence="2">
    <location>
        <begin position="1"/>
        <end position="23"/>
    </location>
</feature>
<dbReference type="GO" id="GO:0015888">
    <property type="term" value="P:thiamine transport"/>
    <property type="evidence" value="ECO:0007669"/>
    <property type="project" value="TreeGrafter"/>
</dbReference>
<gene>
    <name evidence="3" type="ORF">B5F14_09705</name>
</gene>
<evidence type="ECO:0000256" key="2">
    <source>
        <dbReference type="SAM" id="SignalP"/>
    </source>
</evidence>
<reference evidence="4" key="1">
    <citation type="submission" date="2017-04" db="EMBL/GenBank/DDBJ databases">
        <title>Function of individual gut microbiota members based on whole genome sequencing of pure cultures obtained from chicken caecum.</title>
        <authorList>
            <person name="Medvecky M."/>
            <person name="Cejkova D."/>
            <person name="Polansky O."/>
            <person name="Karasova D."/>
            <person name="Kubasova T."/>
            <person name="Cizek A."/>
            <person name="Rychlik I."/>
        </authorList>
    </citation>
    <scope>NUCLEOTIDE SEQUENCE [LARGE SCALE GENOMIC DNA]</scope>
    <source>
        <strain evidence="4">An178</strain>
    </source>
</reference>
<dbReference type="Pfam" id="PF13343">
    <property type="entry name" value="SBP_bac_6"/>
    <property type="match status" value="1"/>
</dbReference>
<dbReference type="GO" id="GO:0030976">
    <property type="term" value="F:thiamine pyrophosphate binding"/>
    <property type="evidence" value="ECO:0007669"/>
    <property type="project" value="TreeGrafter"/>
</dbReference>
<dbReference type="SUPFAM" id="SSF53850">
    <property type="entry name" value="Periplasmic binding protein-like II"/>
    <property type="match status" value="1"/>
</dbReference>
<dbReference type="AlphaFoldDB" id="A0A1Y4LIC3"/>
<evidence type="ECO:0000313" key="3">
    <source>
        <dbReference type="EMBL" id="OUP56443.1"/>
    </source>
</evidence>
<evidence type="ECO:0000313" key="4">
    <source>
        <dbReference type="Proteomes" id="UP000195447"/>
    </source>
</evidence>
<protein>
    <submittedName>
        <fullName evidence="3">ABC transporter substrate-binding protein</fullName>
    </submittedName>
</protein>
<dbReference type="PANTHER" id="PTHR30006">
    <property type="entry name" value="THIAMINE-BINDING PERIPLASMIC PROTEIN-RELATED"/>
    <property type="match status" value="1"/>
</dbReference>
<dbReference type="Gene3D" id="3.40.190.10">
    <property type="entry name" value="Periplasmic binding protein-like II"/>
    <property type="match status" value="2"/>
</dbReference>
<name>A0A1Y4LIC3_9FIRM</name>
<dbReference type="PROSITE" id="PS51257">
    <property type="entry name" value="PROKAR_LIPOPROTEIN"/>
    <property type="match status" value="1"/>
</dbReference>
<comment type="caution">
    <text evidence="3">The sequence shown here is derived from an EMBL/GenBank/DDBJ whole genome shotgun (WGS) entry which is preliminary data.</text>
</comment>
<dbReference type="GO" id="GO:0030288">
    <property type="term" value="C:outer membrane-bounded periplasmic space"/>
    <property type="evidence" value="ECO:0007669"/>
    <property type="project" value="TreeGrafter"/>
</dbReference>
<keyword evidence="1 2" id="KW-0732">Signal</keyword>